<accession>A0A8J5F8N7</accession>
<dbReference type="PANTHER" id="PTHR23310">
    <property type="entry name" value="ACYL-COA-BINDING PROTEIN, ACBP"/>
    <property type="match status" value="1"/>
</dbReference>
<sequence length="486" mass="52610">MDFYQELLLTGLISVLIAFLIGKIASIPVDDDEETDLASSAHIAAGSSANAVSVHPIAEKEIERNSPPGDACPSGVSFDDSDQAEALCFEVELQRLDLEKEEFSKEVEVGASKVDESSTKKVGDFVKKEELSVRDEKVLDSCGENAVENEDASAMDEKDGLLLHGEDDWEGIECSDLEKLFGVAAEFVASEKGGNAVCKLSNEVQLQLYGLHKVATEGPCYGPKPMALMGSARSKWLMLSLDDAGFDYHGPVLQTSVGAVGRCAKPGDNQTCHAAHVASRVAVVASLSMSVISLADVAQESQDAHRSYLDVHGSSDNLLEHERPSRIYFPRHAWQRLGNISPEAAMEEYISLLANSIPGWIVHQTMAQPKDNDCKDPGAVEISQVDHNDLRSPSHSNSGTERLVGDSYPVKDATDAVATDPKFLNDGLNLYWTDKAVPCQPALTNKSGILKSLLANQTKTFMELDLLYIVCVSIADLAMFQFSLSM</sequence>
<dbReference type="PROSITE" id="PS51228">
    <property type="entry name" value="ACB_2"/>
    <property type="match status" value="1"/>
</dbReference>
<evidence type="ECO:0000259" key="3">
    <source>
        <dbReference type="PROSITE" id="PS51228"/>
    </source>
</evidence>
<keyword evidence="2" id="KW-0446">Lipid-binding</keyword>
<gene>
    <name evidence="4" type="ORF">ZIOFF_053967</name>
</gene>
<dbReference type="AlphaFoldDB" id="A0A8J5F8N7"/>
<dbReference type="GO" id="GO:0006631">
    <property type="term" value="P:fatty acid metabolic process"/>
    <property type="evidence" value="ECO:0007669"/>
    <property type="project" value="TreeGrafter"/>
</dbReference>
<comment type="caution">
    <text evidence="4">The sequence shown here is derived from an EMBL/GenBank/DDBJ whole genome shotgun (WGS) entry which is preliminary data.</text>
</comment>
<dbReference type="Pfam" id="PF00887">
    <property type="entry name" value="ACBP"/>
    <property type="match status" value="1"/>
</dbReference>
<proteinExistence type="inferred from homology"/>
<dbReference type="InterPro" id="IPR014352">
    <property type="entry name" value="FERM/acyl-CoA-bd_prot_sf"/>
</dbReference>
<dbReference type="GO" id="GO:0000062">
    <property type="term" value="F:fatty-acyl-CoA binding"/>
    <property type="evidence" value="ECO:0007669"/>
    <property type="project" value="InterPro"/>
</dbReference>
<protein>
    <recommendedName>
        <fullName evidence="3">ACB domain-containing protein</fullName>
    </recommendedName>
</protein>
<feature type="domain" description="ACB" evidence="3">
    <location>
        <begin position="177"/>
        <end position="362"/>
    </location>
</feature>
<dbReference type="Proteomes" id="UP000734854">
    <property type="component" value="Unassembled WGS sequence"/>
</dbReference>
<evidence type="ECO:0000256" key="1">
    <source>
        <dbReference type="ARBA" id="ARBA00005567"/>
    </source>
</evidence>
<comment type="similarity">
    <text evidence="1">Belongs to the ACBP family.</text>
</comment>
<dbReference type="InterPro" id="IPR000582">
    <property type="entry name" value="Acyl-CoA-binding_protein"/>
</dbReference>
<name>A0A8J5F8N7_ZINOF</name>
<evidence type="ECO:0000313" key="4">
    <source>
        <dbReference type="EMBL" id="KAG6485429.1"/>
    </source>
</evidence>
<dbReference type="PANTHER" id="PTHR23310:SF105">
    <property type="entry name" value="ACYL-COA-BINDING DOMAIN-CONTAINING PROTEIN 5"/>
    <property type="match status" value="1"/>
</dbReference>
<reference evidence="4 5" key="1">
    <citation type="submission" date="2020-08" db="EMBL/GenBank/DDBJ databases">
        <title>Plant Genome Project.</title>
        <authorList>
            <person name="Zhang R.-G."/>
        </authorList>
    </citation>
    <scope>NUCLEOTIDE SEQUENCE [LARGE SCALE GENOMIC DNA]</scope>
    <source>
        <tissue evidence="4">Rhizome</tissue>
    </source>
</reference>
<keyword evidence="5" id="KW-1185">Reference proteome</keyword>
<dbReference type="SUPFAM" id="SSF47027">
    <property type="entry name" value="Acyl-CoA binding protein"/>
    <property type="match status" value="2"/>
</dbReference>
<evidence type="ECO:0000313" key="5">
    <source>
        <dbReference type="Proteomes" id="UP000734854"/>
    </source>
</evidence>
<dbReference type="Gene3D" id="1.20.80.10">
    <property type="match status" value="1"/>
</dbReference>
<dbReference type="EMBL" id="JACMSC010000015">
    <property type="protein sequence ID" value="KAG6485429.1"/>
    <property type="molecule type" value="Genomic_DNA"/>
</dbReference>
<dbReference type="InterPro" id="IPR035984">
    <property type="entry name" value="Acyl-CoA-binding_sf"/>
</dbReference>
<organism evidence="4 5">
    <name type="scientific">Zingiber officinale</name>
    <name type="common">Ginger</name>
    <name type="synonym">Amomum zingiber</name>
    <dbReference type="NCBI Taxonomy" id="94328"/>
    <lineage>
        <taxon>Eukaryota</taxon>
        <taxon>Viridiplantae</taxon>
        <taxon>Streptophyta</taxon>
        <taxon>Embryophyta</taxon>
        <taxon>Tracheophyta</taxon>
        <taxon>Spermatophyta</taxon>
        <taxon>Magnoliopsida</taxon>
        <taxon>Liliopsida</taxon>
        <taxon>Zingiberales</taxon>
        <taxon>Zingiberaceae</taxon>
        <taxon>Zingiber</taxon>
    </lineage>
</organism>
<evidence type="ECO:0000256" key="2">
    <source>
        <dbReference type="ARBA" id="ARBA00023121"/>
    </source>
</evidence>